<evidence type="ECO:0000313" key="1">
    <source>
        <dbReference type="EMBL" id="MDS0295438.1"/>
    </source>
</evidence>
<dbReference type="EMBL" id="JAMQOQ010000004">
    <property type="protein sequence ID" value="MDS0295438.1"/>
    <property type="molecule type" value="Genomic_DNA"/>
</dbReference>
<dbReference type="Proteomes" id="UP001254813">
    <property type="component" value="Unassembled WGS sequence"/>
</dbReference>
<dbReference type="RefSeq" id="WP_310929348.1">
    <property type="nucleotide sequence ID" value="NZ_JAMQOQ010000004.1"/>
</dbReference>
<reference evidence="1 2" key="1">
    <citation type="submission" date="2022-06" db="EMBL/GenBank/DDBJ databases">
        <title>Halogeometricum sp. a new haloarchaeum isolate from saline soil.</title>
        <authorList>
            <person name="Strakova D."/>
            <person name="Galisteo C."/>
            <person name="Sanchez-Porro C."/>
            <person name="Ventosa A."/>
        </authorList>
    </citation>
    <scope>NUCLEOTIDE SEQUENCE [LARGE SCALE GENOMIC DNA]</scope>
    <source>
        <strain evidence="2">S3BR25-2</strain>
    </source>
</reference>
<keyword evidence="2" id="KW-1185">Reference proteome</keyword>
<organism evidence="1 2">
    <name type="scientific">Halogeometricum luteum</name>
    <dbReference type="NCBI Taxonomy" id="2950537"/>
    <lineage>
        <taxon>Archaea</taxon>
        <taxon>Methanobacteriati</taxon>
        <taxon>Methanobacteriota</taxon>
        <taxon>Stenosarchaea group</taxon>
        <taxon>Halobacteria</taxon>
        <taxon>Halobacteriales</taxon>
        <taxon>Haloferacaceae</taxon>
        <taxon>Halogeometricum</taxon>
    </lineage>
</organism>
<gene>
    <name evidence="1" type="ORF">NDI79_14800</name>
</gene>
<protein>
    <submittedName>
        <fullName evidence="1">Uncharacterized protein</fullName>
    </submittedName>
</protein>
<proteinExistence type="predicted"/>
<comment type="caution">
    <text evidence="1">The sequence shown here is derived from an EMBL/GenBank/DDBJ whole genome shotgun (WGS) entry which is preliminary data.</text>
</comment>
<accession>A0ABU2G569</accession>
<sequence>MGFDLTVDVSDDSAEGPPSAAAVLAEWESIPPTELFERAFLREHTSFRTFGEMVRASPSSASSPAELGVIPREEWDAFVAETTAFENAAAMVAAARERWFARQFDL</sequence>
<name>A0ABU2G569_9EURY</name>
<evidence type="ECO:0000313" key="2">
    <source>
        <dbReference type="Proteomes" id="UP001254813"/>
    </source>
</evidence>